<reference evidence="1" key="1">
    <citation type="submission" date="2024-09" db="EMBL/GenBank/DDBJ databases">
        <title>Black Yeasts Isolated from many extreme environments.</title>
        <authorList>
            <person name="Coleine C."/>
            <person name="Stajich J.E."/>
            <person name="Selbmann L."/>
        </authorList>
    </citation>
    <scope>NUCLEOTIDE SEQUENCE</scope>
    <source>
        <strain evidence="1">CCFEE 5737</strain>
    </source>
</reference>
<sequence>MAPHHPIGMALRLFEFASSCIVLGIMAYFIHRQRQYNAAPRGRTIYTLIVSIFGLLVSLIALAPAFHFKPVYPLDLLLSFAFFAAFGATNHWVNERGCYAGFLWAGVSRPNRCRKWTAAESFCFIAGFFFLCKAILSIYVYHRVRPREANAVNGHANDVEATTENGAGQKKKGLFGRKNKAQI</sequence>
<accession>A0ACC3DW81</accession>
<dbReference type="EMBL" id="JAWDJW010000388">
    <property type="protein sequence ID" value="KAK3080824.1"/>
    <property type="molecule type" value="Genomic_DNA"/>
</dbReference>
<organism evidence="1 2">
    <name type="scientific">Coniosporium uncinatum</name>
    <dbReference type="NCBI Taxonomy" id="93489"/>
    <lineage>
        <taxon>Eukaryota</taxon>
        <taxon>Fungi</taxon>
        <taxon>Dikarya</taxon>
        <taxon>Ascomycota</taxon>
        <taxon>Pezizomycotina</taxon>
        <taxon>Dothideomycetes</taxon>
        <taxon>Dothideomycetes incertae sedis</taxon>
        <taxon>Coniosporium</taxon>
    </lineage>
</organism>
<name>A0ACC3DW81_9PEZI</name>
<gene>
    <name evidence="1" type="ORF">LTS18_012794</name>
</gene>
<evidence type="ECO:0000313" key="2">
    <source>
        <dbReference type="Proteomes" id="UP001186974"/>
    </source>
</evidence>
<dbReference type="Proteomes" id="UP001186974">
    <property type="component" value="Unassembled WGS sequence"/>
</dbReference>
<comment type="caution">
    <text evidence="1">The sequence shown here is derived from an EMBL/GenBank/DDBJ whole genome shotgun (WGS) entry which is preliminary data.</text>
</comment>
<evidence type="ECO:0000313" key="1">
    <source>
        <dbReference type="EMBL" id="KAK3080824.1"/>
    </source>
</evidence>
<keyword evidence="2" id="KW-1185">Reference proteome</keyword>
<proteinExistence type="predicted"/>
<protein>
    <submittedName>
        <fullName evidence="1">Uncharacterized protein</fullName>
    </submittedName>
</protein>